<feature type="domain" description="Reverse transcriptase" evidence="2">
    <location>
        <begin position="1"/>
        <end position="270"/>
    </location>
</feature>
<dbReference type="AlphaFoldDB" id="A0AAW7WLP8"/>
<keyword evidence="3" id="KW-0808">Transferase</keyword>
<keyword evidence="3" id="KW-0695">RNA-directed DNA polymerase</keyword>
<dbReference type="GO" id="GO:0003964">
    <property type="term" value="F:RNA-directed DNA polymerase activity"/>
    <property type="evidence" value="ECO:0007669"/>
    <property type="project" value="UniProtKB-KW"/>
</dbReference>
<accession>A0AAW7WLP8</accession>
<keyword evidence="3" id="KW-0548">Nucleotidyltransferase</keyword>
<comment type="caution">
    <text evidence="3">The sequence shown here is derived from an EMBL/GenBank/DDBJ whole genome shotgun (WGS) entry which is preliminary data.</text>
</comment>
<dbReference type="RefSeq" id="WP_303446901.1">
    <property type="nucleotide sequence ID" value="NZ_JAUONJ010000002.1"/>
</dbReference>
<dbReference type="InterPro" id="IPR051083">
    <property type="entry name" value="GrpII_Intron_Splice-Mob/Def"/>
</dbReference>
<name>A0AAW7WLP8_9BACE</name>
<dbReference type="PROSITE" id="PS50878">
    <property type="entry name" value="RT_POL"/>
    <property type="match status" value="1"/>
</dbReference>
<dbReference type="Proteomes" id="UP001170023">
    <property type="component" value="Unassembled WGS sequence"/>
</dbReference>
<sequence>MRREGYIIEEIIEYSNMSEAFDAVLRGTDRKESTQGEKLLARREKVISELTAAIKNGSFQLGGYHETEIKEYGKSRILQILSMYDRIAVYAVMNVVDRHLQKRYIRTTGASIKRRGTHDLMHCIRTDLQKDPECTLYAYKFDIRRFYDNVRQDFVMWCFRRVFKDKRLLVLLERFVTLLPEGISFGLRSSQGAGNLLLSVFLDHYLKDRYGVRYYYRYCDDGLVLGKTKAELWKIRDAIHGQMEKIDLEIKPNERVFPVEEGIDFLGYVIRPDYVRLRKRIKQKFARKMHEVKSRKRRRELIASFYGMTKHADCNKLFKKLTGKEMRSFKDLNVAYKPEDGKKRFPGVVVSIRELVNLPIVVKDFETGIKTEQGEDRCIVAIEVNGEAKKFFTNSEEMKNILAQVKEMPDGFPFETTIKTETFGKGRTKYVFT</sequence>
<evidence type="ECO:0000313" key="4">
    <source>
        <dbReference type="Proteomes" id="UP001170023"/>
    </source>
</evidence>
<proteinExistence type="inferred from homology"/>
<dbReference type="PANTHER" id="PTHR34047">
    <property type="entry name" value="NUCLEAR INTRON MATURASE 1, MITOCHONDRIAL-RELATED"/>
    <property type="match status" value="1"/>
</dbReference>
<evidence type="ECO:0000259" key="2">
    <source>
        <dbReference type="PROSITE" id="PS50878"/>
    </source>
</evidence>
<dbReference type="PANTHER" id="PTHR34047:SF8">
    <property type="entry name" value="PROTEIN YKFC"/>
    <property type="match status" value="1"/>
</dbReference>
<dbReference type="InterPro" id="IPR043502">
    <property type="entry name" value="DNA/RNA_pol_sf"/>
</dbReference>
<dbReference type="EMBL" id="JAUONL010000003">
    <property type="protein sequence ID" value="MDO6357110.1"/>
    <property type="molecule type" value="Genomic_DNA"/>
</dbReference>
<evidence type="ECO:0000313" key="3">
    <source>
        <dbReference type="EMBL" id="MDO6357110.1"/>
    </source>
</evidence>
<protein>
    <submittedName>
        <fullName evidence="3">Reverse transcriptase domain-containing protein</fullName>
    </submittedName>
</protein>
<organism evidence="3 4">
    <name type="scientific">Bacteroides caccae</name>
    <dbReference type="NCBI Taxonomy" id="47678"/>
    <lineage>
        <taxon>Bacteria</taxon>
        <taxon>Pseudomonadati</taxon>
        <taxon>Bacteroidota</taxon>
        <taxon>Bacteroidia</taxon>
        <taxon>Bacteroidales</taxon>
        <taxon>Bacteroidaceae</taxon>
        <taxon>Bacteroides</taxon>
    </lineage>
</organism>
<comment type="similarity">
    <text evidence="1">Belongs to the bacterial reverse transcriptase family.</text>
</comment>
<reference evidence="3" key="1">
    <citation type="submission" date="2023-07" db="EMBL/GenBank/DDBJ databases">
        <title>Whole Genome Sequencing of Colonoscopy isolates.</title>
        <authorList>
            <person name="Surve S.V."/>
            <person name="Valls R.A."/>
            <person name="Barrak K.E."/>
            <person name="Gardner T.B."/>
            <person name="O'Toole G.A."/>
        </authorList>
    </citation>
    <scope>NUCLEOTIDE SEQUENCE</scope>
    <source>
        <strain evidence="3">GP0119</strain>
    </source>
</reference>
<dbReference type="InterPro" id="IPR000477">
    <property type="entry name" value="RT_dom"/>
</dbReference>
<dbReference type="Pfam" id="PF00078">
    <property type="entry name" value="RVT_1"/>
    <property type="match status" value="1"/>
</dbReference>
<dbReference type="SUPFAM" id="SSF56672">
    <property type="entry name" value="DNA/RNA polymerases"/>
    <property type="match status" value="1"/>
</dbReference>
<evidence type="ECO:0000256" key="1">
    <source>
        <dbReference type="ARBA" id="ARBA00034120"/>
    </source>
</evidence>
<gene>
    <name evidence="3" type="ORF">Q4469_05305</name>
</gene>